<dbReference type="InterPro" id="IPR012902">
    <property type="entry name" value="N_methyl_site"/>
</dbReference>
<organism evidence="11 12">
    <name type="scientific">Deinococcus aetherius</name>
    <dbReference type="NCBI Taxonomy" id="200252"/>
    <lineage>
        <taxon>Bacteria</taxon>
        <taxon>Thermotogati</taxon>
        <taxon>Deinococcota</taxon>
        <taxon>Deinococci</taxon>
        <taxon>Deinococcales</taxon>
        <taxon>Deinococcaceae</taxon>
        <taxon>Deinococcus</taxon>
    </lineage>
</organism>
<dbReference type="PANTHER" id="PTHR30093">
    <property type="entry name" value="GENERAL SECRETION PATHWAY PROTEIN G"/>
    <property type="match status" value="1"/>
</dbReference>
<sequence length="121" mass="12750">MKNQKRTQGFTLIELLIVIAIIGILAAVLIPNLLSARNRANDSAVQSFVRNTVTAVEANRNSVTQALPTETNCATLQNVTAPAGLTSCAITYNTAADSYTIAAVSKTGKTFSYDGKQITGS</sequence>
<comment type="subcellular location">
    <subcellularLocation>
        <location evidence="1">Cell outer membrane</location>
        <topology evidence="1">Single-pass membrane protein</topology>
    </subcellularLocation>
    <subcellularLocation>
        <location evidence="2">Periplasm</location>
    </subcellularLocation>
</comment>
<proteinExistence type="predicted"/>
<evidence type="ECO:0000256" key="5">
    <source>
        <dbReference type="ARBA" id="ARBA00022764"/>
    </source>
</evidence>
<dbReference type="RefSeq" id="WP_319993718.1">
    <property type="nucleotide sequence ID" value="NZ_AP026560.1"/>
</dbReference>
<evidence type="ECO:0000256" key="1">
    <source>
        <dbReference type="ARBA" id="ARBA00004203"/>
    </source>
</evidence>
<feature type="domain" description="Pilin A4" evidence="10">
    <location>
        <begin position="41"/>
        <end position="119"/>
    </location>
</feature>
<evidence type="ECO:0000256" key="8">
    <source>
        <dbReference type="ARBA" id="ARBA00023237"/>
    </source>
</evidence>
<keyword evidence="8" id="KW-0998">Cell outer membrane</keyword>
<evidence type="ECO:0000313" key="12">
    <source>
        <dbReference type="Proteomes" id="UP001064971"/>
    </source>
</evidence>
<dbReference type="Proteomes" id="UP001064971">
    <property type="component" value="Chromosome"/>
</dbReference>
<reference evidence="11" key="1">
    <citation type="submission" date="2022-07" db="EMBL/GenBank/DDBJ databases">
        <title>Complete Genome Sequence of the Radioresistant Bacterium Deinococcus aetherius ST0316, Isolated from the Air Dust collected in Lower Stratosphere above Japan.</title>
        <authorList>
            <person name="Satoh K."/>
            <person name="Hagiwara K."/>
            <person name="Katsumata K."/>
            <person name="Kubo A."/>
            <person name="Yokobori S."/>
            <person name="Yamagishi A."/>
            <person name="Oono Y."/>
            <person name="Narumi I."/>
        </authorList>
    </citation>
    <scope>NUCLEOTIDE SEQUENCE</scope>
    <source>
        <strain evidence="11">ST0316</strain>
    </source>
</reference>
<evidence type="ECO:0000256" key="6">
    <source>
        <dbReference type="ARBA" id="ARBA00022989"/>
    </source>
</evidence>
<evidence type="ECO:0000313" key="11">
    <source>
        <dbReference type="EMBL" id="BDP42712.1"/>
    </source>
</evidence>
<dbReference type="PROSITE" id="PS00409">
    <property type="entry name" value="PROKAR_NTER_METHYL"/>
    <property type="match status" value="1"/>
</dbReference>
<accession>A0ABM8AGA5</accession>
<gene>
    <name evidence="11" type="ORF">DAETH_26810</name>
</gene>
<evidence type="ECO:0000256" key="2">
    <source>
        <dbReference type="ARBA" id="ARBA00004418"/>
    </source>
</evidence>
<dbReference type="InterPro" id="IPR041050">
    <property type="entry name" value="PilA4"/>
</dbReference>
<dbReference type="PANTHER" id="PTHR30093:SF44">
    <property type="entry name" value="TYPE II SECRETION SYSTEM CORE PROTEIN G"/>
    <property type="match status" value="1"/>
</dbReference>
<keyword evidence="3" id="KW-0488">Methylation</keyword>
<keyword evidence="7 9" id="KW-0472">Membrane</keyword>
<keyword evidence="6 9" id="KW-1133">Transmembrane helix</keyword>
<dbReference type="NCBIfam" id="TIGR02532">
    <property type="entry name" value="IV_pilin_GFxxxE"/>
    <property type="match status" value="1"/>
</dbReference>
<dbReference type="SUPFAM" id="SSF54523">
    <property type="entry name" value="Pili subunits"/>
    <property type="match status" value="1"/>
</dbReference>
<evidence type="ECO:0000256" key="4">
    <source>
        <dbReference type="ARBA" id="ARBA00022692"/>
    </source>
</evidence>
<dbReference type="Gene3D" id="3.30.700.10">
    <property type="entry name" value="Glycoprotein, Type 4 Pilin"/>
    <property type="match status" value="1"/>
</dbReference>
<dbReference type="Pfam" id="PF18682">
    <property type="entry name" value="PilA4"/>
    <property type="match status" value="1"/>
</dbReference>
<feature type="transmembrane region" description="Helical" evidence="9">
    <location>
        <begin position="12"/>
        <end position="34"/>
    </location>
</feature>
<keyword evidence="5" id="KW-0574">Periplasm</keyword>
<evidence type="ECO:0000256" key="9">
    <source>
        <dbReference type="SAM" id="Phobius"/>
    </source>
</evidence>
<dbReference type="Pfam" id="PF07963">
    <property type="entry name" value="N_methyl"/>
    <property type="match status" value="1"/>
</dbReference>
<dbReference type="InterPro" id="IPR045584">
    <property type="entry name" value="Pilin-like"/>
</dbReference>
<evidence type="ECO:0000256" key="3">
    <source>
        <dbReference type="ARBA" id="ARBA00022481"/>
    </source>
</evidence>
<keyword evidence="4 9" id="KW-0812">Transmembrane</keyword>
<protein>
    <recommendedName>
        <fullName evidence="10">Pilin A4 domain-containing protein</fullName>
    </recommendedName>
</protein>
<dbReference type="EMBL" id="AP026560">
    <property type="protein sequence ID" value="BDP42712.1"/>
    <property type="molecule type" value="Genomic_DNA"/>
</dbReference>
<evidence type="ECO:0000259" key="10">
    <source>
        <dbReference type="Pfam" id="PF18682"/>
    </source>
</evidence>
<name>A0ABM8AGA5_9DEIO</name>
<evidence type="ECO:0000256" key="7">
    <source>
        <dbReference type="ARBA" id="ARBA00023136"/>
    </source>
</evidence>
<keyword evidence="12" id="KW-1185">Reference proteome</keyword>